<evidence type="ECO:0000256" key="6">
    <source>
        <dbReference type="ARBA" id="ARBA00022989"/>
    </source>
</evidence>
<evidence type="ECO:0000256" key="8">
    <source>
        <dbReference type="SAM" id="Phobius"/>
    </source>
</evidence>
<dbReference type="InterPro" id="IPR000522">
    <property type="entry name" value="ABC_transptr_permease_BtuC"/>
</dbReference>
<evidence type="ECO:0000313" key="9">
    <source>
        <dbReference type="EMBL" id="CAA0112622.1"/>
    </source>
</evidence>
<dbReference type="InterPro" id="IPR037294">
    <property type="entry name" value="ABC_BtuC-like"/>
</dbReference>
<keyword evidence="4" id="KW-1003">Cell membrane</keyword>
<dbReference type="Pfam" id="PF01032">
    <property type="entry name" value="FecCD"/>
    <property type="match status" value="1"/>
</dbReference>
<dbReference type="FunFam" id="1.10.3470.10:FF:000001">
    <property type="entry name" value="Vitamin B12 ABC transporter permease BtuC"/>
    <property type="match status" value="1"/>
</dbReference>
<keyword evidence="5 8" id="KW-0812">Transmembrane</keyword>
<dbReference type="AlphaFoldDB" id="A0A5S9Q5Y7"/>
<protein>
    <submittedName>
        <fullName evidence="9">Putative siderophore transport system permease protein YfiZ</fullName>
    </submittedName>
</protein>
<organism evidence="9 10">
    <name type="scientific">Starkeya nomas</name>
    <dbReference type="NCBI Taxonomy" id="2666134"/>
    <lineage>
        <taxon>Bacteria</taxon>
        <taxon>Pseudomonadati</taxon>
        <taxon>Pseudomonadota</taxon>
        <taxon>Alphaproteobacteria</taxon>
        <taxon>Hyphomicrobiales</taxon>
        <taxon>Xanthobacteraceae</taxon>
        <taxon>Starkeya</taxon>
    </lineage>
</organism>
<dbReference type="PANTHER" id="PTHR30472">
    <property type="entry name" value="FERRIC ENTEROBACTIN TRANSPORT SYSTEM PERMEASE PROTEIN"/>
    <property type="match status" value="1"/>
</dbReference>
<dbReference type="CDD" id="cd06550">
    <property type="entry name" value="TM_ABC_iron-siderophores_like"/>
    <property type="match status" value="1"/>
</dbReference>
<evidence type="ECO:0000313" key="10">
    <source>
        <dbReference type="Proteomes" id="UP000433050"/>
    </source>
</evidence>
<evidence type="ECO:0000256" key="3">
    <source>
        <dbReference type="ARBA" id="ARBA00022448"/>
    </source>
</evidence>
<keyword evidence="3" id="KW-0813">Transport</keyword>
<feature type="transmembrane region" description="Helical" evidence="8">
    <location>
        <begin position="103"/>
        <end position="124"/>
    </location>
</feature>
<comment type="subcellular location">
    <subcellularLocation>
        <location evidence="1">Cell membrane</location>
        <topology evidence="1">Multi-pass membrane protein</topology>
    </subcellularLocation>
</comment>
<dbReference type="PANTHER" id="PTHR30472:SF1">
    <property type="entry name" value="FE(3+) DICITRATE TRANSPORT SYSTEM PERMEASE PROTEIN FECC-RELATED"/>
    <property type="match status" value="1"/>
</dbReference>
<evidence type="ECO:0000256" key="4">
    <source>
        <dbReference type="ARBA" id="ARBA00022475"/>
    </source>
</evidence>
<name>A0A5S9Q5Y7_9HYPH</name>
<feature type="transmembrane region" description="Helical" evidence="8">
    <location>
        <begin position="71"/>
        <end position="91"/>
    </location>
</feature>
<feature type="transmembrane region" description="Helical" evidence="8">
    <location>
        <begin position="161"/>
        <end position="182"/>
    </location>
</feature>
<accession>A0A5S9Q5Y7</accession>
<evidence type="ECO:0000256" key="2">
    <source>
        <dbReference type="ARBA" id="ARBA00007935"/>
    </source>
</evidence>
<keyword evidence="10" id="KW-1185">Reference proteome</keyword>
<gene>
    <name evidence="9" type="primary">yfiZ</name>
    <name evidence="9" type="ORF">STARVERO_04078</name>
</gene>
<dbReference type="EMBL" id="CACSAS010000001">
    <property type="protein sequence ID" value="CAA0112622.1"/>
    <property type="molecule type" value="Genomic_DNA"/>
</dbReference>
<proteinExistence type="inferred from homology"/>
<keyword evidence="7 8" id="KW-0472">Membrane</keyword>
<dbReference type="SUPFAM" id="SSF81345">
    <property type="entry name" value="ABC transporter involved in vitamin B12 uptake, BtuC"/>
    <property type="match status" value="1"/>
</dbReference>
<evidence type="ECO:0000256" key="7">
    <source>
        <dbReference type="ARBA" id="ARBA00023136"/>
    </source>
</evidence>
<feature type="transmembrane region" description="Helical" evidence="8">
    <location>
        <begin position="318"/>
        <end position="337"/>
    </location>
</feature>
<feature type="transmembrane region" description="Helical" evidence="8">
    <location>
        <begin position="130"/>
        <end position="149"/>
    </location>
</feature>
<feature type="transmembrane region" description="Helical" evidence="8">
    <location>
        <begin position="202"/>
        <end position="224"/>
    </location>
</feature>
<dbReference type="Proteomes" id="UP000433050">
    <property type="component" value="Unassembled WGS sequence"/>
</dbReference>
<sequence length="345" mass="35082">MSAGGNRHAAHFGTREAVIKRRALLALLAALVIVAFLAATAGTTAVPSDVWGALFAFDGSREHLVITHLRLPRVLAGMLTGAALAVAGAIMQAATNNPLAAPDLLGVNAGAAFGVVSATTLLGVTSDIALVGYALGGTGMATLVVFLLGVAGPSGATPVRLVLAGAVLTAFLSSLTTAMLIFDQSTLDQIRLWLAGSLYGLHARQVAAIAPFILAALAVALLLRAQFTTLSLGGDVAQSLGQRPLLWRGISVALVMVLAGSAIALAGPIAFVGLVVPHVIRFIVGTDYRWILPFSALGGALLLLLADTCARLLFGSQGFPVGAATALIGAPFFVWLARNRAGCPA</sequence>
<feature type="transmembrane region" description="Helical" evidence="8">
    <location>
        <begin position="288"/>
        <end position="306"/>
    </location>
</feature>
<evidence type="ECO:0000256" key="1">
    <source>
        <dbReference type="ARBA" id="ARBA00004651"/>
    </source>
</evidence>
<feature type="transmembrane region" description="Helical" evidence="8">
    <location>
        <begin position="245"/>
        <end position="276"/>
    </location>
</feature>
<dbReference type="GO" id="GO:0033214">
    <property type="term" value="P:siderophore-iron import into cell"/>
    <property type="evidence" value="ECO:0007669"/>
    <property type="project" value="TreeGrafter"/>
</dbReference>
<reference evidence="9 10" key="1">
    <citation type="submission" date="2019-12" db="EMBL/GenBank/DDBJ databases">
        <authorList>
            <person name="Reyes-Prieto M."/>
        </authorList>
    </citation>
    <scope>NUCLEOTIDE SEQUENCE [LARGE SCALE GENOMIC DNA]</scope>
    <source>
        <strain evidence="9">HF14-78462</strain>
    </source>
</reference>
<dbReference type="Gene3D" id="1.10.3470.10">
    <property type="entry name" value="ABC transporter involved in vitamin B12 uptake, BtuC"/>
    <property type="match status" value="1"/>
</dbReference>
<comment type="similarity">
    <text evidence="2">Belongs to the binding-protein-dependent transport system permease family. FecCD subfamily.</text>
</comment>
<dbReference type="GO" id="GO:0022857">
    <property type="term" value="F:transmembrane transporter activity"/>
    <property type="evidence" value="ECO:0007669"/>
    <property type="project" value="InterPro"/>
</dbReference>
<evidence type="ECO:0000256" key="5">
    <source>
        <dbReference type="ARBA" id="ARBA00022692"/>
    </source>
</evidence>
<dbReference type="GO" id="GO:0005886">
    <property type="term" value="C:plasma membrane"/>
    <property type="evidence" value="ECO:0007669"/>
    <property type="project" value="UniProtKB-SubCell"/>
</dbReference>
<keyword evidence="6 8" id="KW-1133">Transmembrane helix</keyword>